<protein>
    <submittedName>
        <fullName evidence="2">Uncharacterized protein</fullName>
    </submittedName>
</protein>
<reference evidence="2 3" key="1">
    <citation type="submission" date="2015-07" db="EMBL/GenBank/DDBJ databases">
        <title>The genome of the fungus Escovopsis weberi, a specialized disease agent of ant agriculture.</title>
        <authorList>
            <person name="de Man T.J."/>
            <person name="Stajich J.E."/>
            <person name="Kubicek C.P."/>
            <person name="Chenthamara K."/>
            <person name="Atanasova L."/>
            <person name="Druzhinina I.S."/>
            <person name="Birnbaum S."/>
            <person name="Barribeau S.M."/>
            <person name="Teiling C."/>
            <person name="Suen G."/>
            <person name="Currie C."/>
            <person name="Gerardo N.M."/>
        </authorList>
    </citation>
    <scope>NUCLEOTIDE SEQUENCE [LARGE SCALE GENOMIC DNA]</scope>
</reference>
<evidence type="ECO:0000313" key="2">
    <source>
        <dbReference type="EMBL" id="KOS20064.1"/>
    </source>
</evidence>
<sequence>MVSALENHAFSPLDGVDLAMGGDFESLLHELRRVRRRHTAGQAEAQTRNLLSVSEMNRRITLALARSVIQELRMRPFGNDPRNSSGNTSYVYSSDQFLVTERDIQNIIERSLLLMDDEDLGEDDDESMSEDASPRRKSFSAVNLDSLSKGIRPRPSIALDPATTISVPKTLFSRSSRHGRRPSRAAAKERNRSMTATIISRRSVAEITWTKNGGHLGDISDDSDEGSEGTSDGSEWAASPMPSPAANMPPKDYLRQRRPTRRPGSFRDHLVSSSITYHSPGNPPAQVTFKIGEIPSSNAALRTQSRGQQDYFNWAEPIVWMGDSEGDRDRDRDRAFSTDMYDHEVDAHSGMASRRQTLFTEDELHRRWTTNRSILDSSGPCAEAWLARRATLASPSLARADHQDSAAIPFRDRCRSVPGLGTAQDPRKGSARSTLMDRVMSTGQRLISGGVLGYKRQRSDDYDGFDEDARAWALPPNNSPSSAQKMAYHSPLQGPYDKGRTGALRRCQRADGRKHTCSEDGRPHICENDEDSSSRE</sequence>
<feature type="compositionally biased region" description="Acidic residues" evidence="1">
    <location>
        <begin position="120"/>
        <end position="129"/>
    </location>
</feature>
<feature type="compositionally biased region" description="Low complexity" evidence="1">
    <location>
        <begin position="228"/>
        <end position="250"/>
    </location>
</feature>
<evidence type="ECO:0000256" key="1">
    <source>
        <dbReference type="SAM" id="MobiDB-lite"/>
    </source>
</evidence>
<name>A0A0M8N3U6_ESCWE</name>
<keyword evidence="3" id="KW-1185">Reference proteome</keyword>
<accession>A0A0M8N3U6</accession>
<feature type="region of interest" description="Disordered" evidence="1">
    <location>
        <begin position="473"/>
        <end position="536"/>
    </location>
</feature>
<organism evidence="2 3">
    <name type="scientific">Escovopsis weberi</name>
    <dbReference type="NCBI Taxonomy" id="150374"/>
    <lineage>
        <taxon>Eukaryota</taxon>
        <taxon>Fungi</taxon>
        <taxon>Dikarya</taxon>
        <taxon>Ascomycota</taxon>
        <taxon>Pezizomycotina</taxon>
        <taxon>Sordariomycetes</taxon>
        <taxon>Hypocreomycetidae</taxon>
        <taxon>Hypocreales</taxon>
        <taxon>Hypocreaceae</taxon>
        <taxon>Escovopsis</taxon>
    </lineage>
</organism>
<feature type="region of interest" description="Disordered" evidence="1">
    <location>
        <begin position="212"/>
        <end position="267"/>
    </location>
</feature>
<gene>
    <name evidence="2" type="ORF">ESCO_005574</name>
</gene>
<comment type="caution">
    <text evidence="2">The sequence shown here is derived from an EMBL/GenBank/DDBJ whole genome shotgun (WGS) entry which is preliminary data.</text>
</comment>
<evidence type="ECO:0000313" key="3">
    <source>
        <dbReference type="Proteomes" id="UP000053831"/>
    </source>
</evidence>
<proteinExistence type="predicted"/>
<feature type="region of interest" description="Disordered" evidence="1">
    <location>
        <begin position="168"/>
        <end position="196"/>
    </location>
</feature>
<dbReference type="EMBL" id="LGSR01000019">
    <property type="protein sequence ID" value="KOS20064.1"/>
    <property type="molecule type" value="Genomic_DNA"/>
</dbReference>
<feature type="region of interest" description="Disordered" evidence="1">
    <location>
        <begin position="120"/>
        <end position="140"/>
    </location>
</feature>
<dbReference type="AlphaFoldDB" id="A0A0M8N3U6"/>
<dbReference type="OrthoDB" id="4837923at2759"/>
<dbReference type="Proteomes" id="UP000053831">
    <property type="component" value="Unassembled WGS sequence"/>
</dbReference>
<feature type="compositionally biased region" description="Basic and acidic residues" evidence="1">
    <location>
        <begin position="508"/>
        <end position="536"/>
    </location>
</feature>